<reference evidence="1 2" key="1">
    <citation type="journal article" date="2024" name="bioRxiv">
        <title>A reference genome for Trichogramma kaykai: A tiny desert-dwelling parasitoid wasp with competing sex-ratio distorters.</title>
        <authorList>
            <person name="Culotta J."/>
            <person name="Lindsey A.R."/>
        </authorList>
    </citation>
    <scope>NUCLEOTIDE SEQUENCE [LARGE SCALE GENOMIC DNA]</scope>
    <source>
        <strain evidence="1 2">KSX58</strain>
    </source>
</reference>
<keyword evidence="2" id="KW-1185">Reference proteome</keyword>
<organism evidence="1 2">
    <name type="scientific">Trichogramma kaykai</name>
    <dbReference type="NCBI Taxonomy" id="54128"/>
    <lineage>
        <taxon>Eukaryota</taxon>
        <taxon>Metazoa</taxon>
        <taxon>Ecdysozoa</taxon>
        <taxon>Arthropoda</taxon>
        <taxon>Hexapoda</taxon>
        <taxon>Insecta</taxon>
        <taxon>Pterygota</taxon>
        <taxon>Neoptera</taxon>
        <taxon>Endopterygota</taxon>
        <taxon>Hymenoptera</taxon>
        <taxon>Apocrita</taxon>
        <taxon>Proctotrupomorpha</taxon>
        <taxon>Chalcidoidea</taxon>
        <taxon>Trichogrammatidae</taxon>
        <taxon>Trichogramma</taxon>
    </lineage>
</organism>
<protein>
    <submittedName>
        <fullName evidence="1">Uncharacterized protein</fullName>
    </submittedName>
</protein>
<accession>A0ABD2WKG2</accession>
<dbReference type="EMBL" id="JBJJXI010000098">
    <property type="protein sequence ID" value="KAL3393317.1"/>
    <property type="molecule type" value="Genomic_DNA"/>
</dbReference>
<comment type="caution">
    <text evidence="1">The sequence shown here is derived from an EMBL/GenBank/DDBJ whole genome shotgun (WGS) entry which is preliminary data.</text>
</comment>
<name>A0ABD2WKG2_9HYME</name>
<sequence length="267" mass="30128">MARDHPYSRSSEKSTITSKLKTFANNNSIQNNSILKNITQTIANNRQNLQVVQLLPSSASDFGSNLGQQIQQQLKIYQTAPSASQNTNEEQSLKLLYIDKNMYEKIKLDLTNRIISKEGSEQSNLLYKVILNQNLTEKKEKASDTTKHIGKQPIIDVSQTPMFIQMHSTALNLCDSLSVNSIINQNQYKECNRIYPVALVRRSEQIHSITSNICDSLSNNKNINKSQQTECDQIYPVALKISGKESKTKLFVDKSKIIGTEDFILGL</sequence>
<evidence type="ECO:0000313" key="1">
    <source>
        <dbReference type="EMBL" id="KAL3393317.1"/>
    </source>
</evidence>
<dbReference type="AlphaFoldDB" id="A0ABD2WKG2"/>
<evidence type="ECO:0000313" key="2">
    <source>
        <dbReference type="Proteomes" id="UP001627154"/>
    </source>
</evidence>
<dbReference type="Proteomes" id="UP001627154">
    <property type="component" value="Unassembled WGS sequence"/>
</dbReference>
<proteinExistence type="predicted"/>
<gene>
    <name evidence="1" type="ORF">TKK_012197</name>
</gene>